<organism evidence="2 3">
    <name type="scientific">Paenibacillus durus</name>
    <name type="common">Paenibacillus azotofixans</name>
    <dbReference type="NCBI Taxonomy" id="44251"/>
    <lineage>
        <taxon>Bacteria</taxon>
        <taxon>Bacillati</taxon>
        <taxon>Bacillota</taxon>
        <taxon>Bacilli</taxon>
        <taxon>Bacillales</taxon>
        <taxon>Paenibacillaceae</taxon>
        <taxon>Paenibacillus</taxon>
    </lineage>
</organism>
<sequence>MSWIYVIAVIIFAIVSQVNKASKNNNKNGRSPRGGMPPFGSGPGEGPHRRPRAGQPDSGRAAEPRNSGFPVPAPSSRQAEPQMDEGREPGAAPAFPEPALFPSPDYMSGEGTSMEQPEEMDGVEIRQERMRQELERVHRALDRISDDMGGDGGAGPKSRSAASSSQSSPSLVAGSDLRSGLIWAEILGPPRARRPMSSRRPGGL</sequence>
<dbReference type="OrthoDB" id="1798639at2"/>
<protein>
    <submittedName>
        <fullName evidence="2">Uncharacterized protein</fullName>
    </submittedName>
</protein>
<dbReference type="eggNOG" id="ENOG50305U1">
    <property type="taxonomic scope" value="Bacteria"/>
</dbReference>
<name>A0A089HPQ2_PAEDU</name>
<gene>
    <name evidence="2" type="ORF">PDUR_20125</name>
</gene>
<dbReference type="EMBL" id="CP009288">
    <property type="protein sequence ID" value="AIQ13961.1"/>
    <property type="molecule type" value="Genomic_DNA"/>
</dbReference>
<dbReference type="STRING" id="44251.PDUR_20125"/>
<keyword evidence="3" id="KW-1185">Reference proteome</keyword>
<reference evidence="2 3" key="1">
    <citation type="submission" date="2014-08" db="EMBL/GenBank/DDBJ databases">
        <title>Comparative genomics of the Paenibacillus odorifer group.</title>
        <authorList>
            <person name="den Bakker H.C."/>
            <person name="Tsai Y.-C."/>
            <person name="Martin N."/>
            <person name="Korlach J."/>
            <person name="Wiedmann M."/>
        </authorList>
    </citation>
    <scope>NUCLEOTIDE SEQUENCE [LARGE SCALE GENOMIC DNA]</scope>
    <source>
        <strain evidence="2 3">DSM 1735</strain>
    </source>
</reference>
<feature type="compositionally biased region" description="Low complexity" evidence="1">
    <location>
        <begin position="156"/>
        <end position="175"/>
    </location>
</feature>
<evidence type="ECO:0000256" key="1">
    <source>
        <dbReference type="SAM" id="MobiDB-lite"/>
    </source>
</evidence>
<dbReference type="AlphaFoldDB" id="A0A089HPQ2"/>
<evidence type="ECO:0000313" key="3">
    <source>
        <dbReference type="Proteomes" id="UP000029409"/>
    </source>
</evidence>
<dbReference type="RefSeq" id="WP_042207756.1">
    <property type="nucleotide sequence ID" value="NZ_CP009288.1"/>
</dbReference>
<accession>A0A089HPQ2</accession>
<proteinExistence type="predicted"/>
<feature type="region of interest" description="Disordered" evidence="1">
    <location>
        <begin position="22"/>
        <end position="175"/>
    </location>
</feature>
<dbReference type="Proteomes" id="UP000029409">
    <property type="component" value="Chromosome"/>
</dbReference>
<evidence type="ECO:0000313" key="2">
    <source>
        <dbReference type="EMBL" id="AIQ13961.1"/>
    </source>
</evidence>
<feature type="compositionally biased region" description="Basic and acidic residues" evidence="1">
    <location>
        <begin position="123"/>
        <end position="146"/>
    </location>
</feature>
<dbReference type="KEGG" id="pdu:PDUR_20125"/>